<proteinExistence type="predicted"/>
<dbReference type="AlphaFoldDB" id="A0A7W3LK45"/>
<evidence type="ECO:0000313" key="2">
    <source>
        <dbReference type="Proteomes" id="UP000572680"/>
    </source>
</evidence>
<keyword evidence="2" id="KW-1185">Reference proteome</keyword>
<accession>A0A7W3LK45</accession>
<organism evidence="1 2">
    <name type="scientific">Actinomadura namibiensis</name>
    <dbReference type="NCBI Taxonomy" id="182080"/>
    <lineage>
        <taxon>Bacteria</taxon>
        <taxon>Bacillati</taxon>
        <taxon>Actinomycetota</taxon>
        <taxon>Actinomycetes</taxon>
        <taxon>Streptosporangiales</taxon>
        <taxon>Thermomonosporaceae</taxon>
        <taxon>Actinomadura</taxon>
    </lineage>
</organism>
<dbReference type="Gene3D" id="1.25.10.10">
    <property type="entry name" value="Leucine-rich Repeat Variant"/>
    <property type="match status" value="3"/>
</dbReference>
<name>A0A7W3LK45_ACTNM</name>
<dbReference type="EMBL" id="JACJIA010000001">
    <property type="protein sequence ID" value="MBA8949569.1"/>
    <property type="molecule type" value="Genomic_DNA"/>
</dbReference>
<reference evidence="1 2" key="1">
    <citation type="submission" date="2020-08" db="EMBL/GenBank/DDBJ databases">
        <title>Genomic Encyclopedia of Type Strains, Phase IV (KMG-IV): sequencing the most valuable type-strain genomes for metagenomic binning, comparative biology and taxonomic classification.</title>
        <authorList>
            <person name="Goeker M."/>
        </authorList>
    </citation>
    <scope>NUCLEOTIDE SEQUENCE [LARGE SCALE GENOMIC DNA]</scope>
    <source>
        <strain evidence="1 2">DSM 44197</strain>
    </source>
</reference>
<gene>
    <name evidence="1" type="ORF">HNR61_001167</name>
</gene>
<evidence type="ECO:0000313" key="1">
    <source>
        <dbReference type="EMBL" id="MBA8949569.1"/>
    </source>
</evidence>
<comment type="caution">
    <text evidence="1">The sequence shown here is derived from an EMBL/GenBank/DDBJ whole genome shotgun (WGS) entry which is preliminary data.</text>
</comment>
<sequence>MLRGLAVNPSLPPALRERLVAAADRELAWELAGREDLTRAQAASLVARFPECAPLLVEHGTLTADGVDPEASPDVALALLDQGRGRPEWARALAADPDAGRREKLAECPGLPSDVVETLAADPEARVVEEVARWAPAGPAARLASHPHAGVRAAVAGNEATPPRTLAALVTGEGLPPARTCLVCEREEIPFLHDPYCPRADCDLPPGAACDGSHEYTTHLLRMRAIANPATPAEAVARFADDPSMLLRCELARRAGLPAAVYERLAASPEPGVRSDLAANPAIGERLMRVLAADTGHNVRRDLARNPRLPLDVLVTLARTVKTGPTPLPRIAAAPPAEVAELAAHPDAAVRALVARRRDLPDGIRDALAADPDAKVANAVAPHPGLPEERLRAMLGRHGARVAAGIAANPGAPAALLEELARRHPVAKALREIARRPDATAALLLACLADRRARRVAAGHPALPPDALVALLDDADGETAAAAAANPSLPFGGGAGVEGRLVDLPVGVDGE</sequence>
<dbReference type="InterPro" id="IPR011989">
    <property type="entry name" value="ARM-like"/>
</dbReference>
<evidence type="ECO:0008006" key="3">
    <source>
        <dbReference type="Google" id="ProtNLM"/>
    </source>
</evidence>
<protein>
    <recommendedName>
        <fullName evidence="3">Leucine rich repeat variant</fullName>
    </recommendedName>
</protein>
<dbReference type="Proteomes" id="UP000572680">
    <property type="component" value="Unassembled WGS sequence"/>
</dbReference>
<dbReference type="RefSeq" id="WP_220508904.1">
    <property type="nucleotide sequence ID" value="NZ_JACJIA010000001.1"/>
</dbReference>